<evidence type="ECO:0000313" key="3">
    <source>
        <dbReference type="Proteomes" id="UP000275846"/>
    </source>
</evidence>
<reference evidence="4" key="1">
    <citation type="submission" date="2016-06" db="UniProtKB">
        <authorList>
            <consortium name="WormBaseParasite"/>
        </authorList>
    </citation>
    <scope>IDENTIFICATION</scope>
</reference>
<dbReference type="OrthoDB" id="5560525at2759"/>
<proteinExistence type="predicted"/>
<evidence type="ECO:0000313" key="4">
    <source>
        <dbReference type="WBParaSite" id="SSLN_0001101201-mRNA-1"/>
    </source>
</evidence>
<dbReference type="AlphaFoldDB" id="A0A183T2A3"/>
<keyword evidence="3" id="KW-1185">Reference proteome</keyword>
<accession>A0A183T2A3</accession>
<organism evidence="4">
    <name type="scientific">Schistocephalus solidus</name>
    <name type="common">Tapeworm</name>
    <dbReference type="NCBI Taxonomy" id="70667"/>
    <lineage>
        <taxon>Eukaryota</taxon>
        <taxon>Metazoa</taxon>
        <taxon>Spiralia</taxon>
        <taxon>Lophotrochozoa</taxon>
        <taxon>Platyhelminthes</taxon>
        <taxon>Cestoda</taxon>
        <taxon>Eucestoda</taxon>
        <taxon>Diphyllobothriidea</taxon>
        <taxon>Diphyllobothriidae</taxon>
        <taxon>Schistocephalus</taxon>
    </lineage>
</organism>
<evidence type="ECO:0000313" key="2">
    <source>
        <dbReference type="EMBL" id="VDL96986.1"/>
    </source>
</evidence>
<dbReference type="STRING" id="70667.A0A183T2A3"/>
<gene>
    <name evidence="2" type="ORF">SSLN_LOCUS10601</name>
</gene>
<feature type="compositionally biased region" description="Low complexity" evidence="1">
    <location>
        <begin position="101"/>
        <end position="114"/>
    </location>
</feature>
<protein>
    <submittedName>
        <fullName evidence="2 4">Uncharacterized protein</fullName>
    </submittedName>
</protein>
<dbReference type="WBParaSite" id="SSLN_0001101201-mRNA-1">
    <property type="protein sequence ID" value="SSLN_0001101201-mRNA-1"/>
    <property type="gene ID" value="SSLN_0001101201"/>
</dbReference>
<name>A0A183T2A3_SCHSO</name>
<feature type="region of interest" description="Disordered" evidence="1">
    <location>
        <begin position="91"/>
        <end position="114"/>
    </location>
</feature>
<evidence type="ECO:0000256" key="1">
    <source>
        <dbReference type="SAM" id="MobiDB-lite"/>
    </source>
</evidence>
<reference evidence="2 3" key="2">
    <citation type="submission" date="2018-11" db="EMBL/GenBank/DDBJ databases">
        <authorList>
            <consortium name="Pathogen Informatics"/>
        </authorList>
    </citation>
    <scope>NUCLEOTIDE SEQUENCE [LARGE SCALE GENOMIC DNA]</scope>
    <source>
        <strain evidence="2 3">NST_G2</strain>
    </source>
</reference>
<dbReference type="EMBL" id="UYSU01035975">
    <property type="protein sequence ID" value="VDL96986.1"/>
    <property type="molecule type" value="Genomic_DNA"/>
</dbReference>
<dbReference type="Proteomes" id="UP000275846">
    <property type="component" value="Unassembled WGS sequence"/>
</dbReference>
<sequence>MQYTNEMTLSHSGTQAAFGAQHKAEKRAQEKIRENHVLRAELLALKGLLRNSQEKQANFAMRRSVSSNEALLPPVEFSQIRRAFRQHTDAQHTASLPQGFSRPRMSSASRPSLSTSIVSLTTQEPVTRKSLYEALTADGSCSLNTHSKYYKVGHNMTLKSYHFVLKLTFNVCVQYSSNSRLQ</sequence>